<evidence type="ECO:0000313" key="1">
    <source>
        <dbReference type="EMBL" id="RDU73012.1"/>
    </source>
</evidence>
<dbReference type="Proteomes" id="UP000256695">
    <property type="component" value="Unassembled WGS sequence"/>
</dbReference>
<proteinExistence type="predicted"/>
<protein>
    <submittedName>
        <fullName evidence="1">Uncharacterized protein</fullName>
    </submittedName>
</protein>
<reference evidence="1 2" key="1">
    <citation type="submission" date="2018-04" db="EMBL/GenBank/DDBJ databases">
        <title>Novel Campyloabacter and Helicobacter Species and Strains.</title>
        <authorList>
            <person name="Mannion A.J."/>
            <person name="Shen Z."/>
            <person name="Fox J.G."/>
        </authorList>
    </citation>
    <scope>NUCLEOTIDE SEQUENCE [LARGE SCALE GENOMIC DNA]</scope>
    <source>
        <strain evidence="1 2">MIT 04-9362</strain>
    </source>
</reference>
<comment type="caution">
    <text evidence="1">The sequence shown here is derived from an EMBL/GenBank/DDBJ whole genome shotgun (WGS) entry which is preliminary data.</text>
</comment>
<sequence>MKKLEKVRNILIKGNIYALAPYAKCQIKDNTLFVKINHTNYTKDLSCVGIDWRSMESLMEDVAEHFYLLQENDFRFDDDEFNEIWRPLDQYIKRVDTPYYYNSSELESYFDYIYSLFKEQILSMASKENLAISSRKEKSFFITPKTIYPEISSLNFCNEEAEKAFFKKISNTKDLKNIIYDNADTDDNTPFFAIPNNIFYLNKKQRKAVKDVESYIVDENFDLNVRGLVCDVLNNIGIDDLDDRIFLSEEMVSYVYKNKKKFSSIFRLKDYLLEKLLQKHIKYNKKEQYVYFVWNDYKKMIFDFKADVLDELNEAGTRFRIRNLKDFNGKIDFVFELELAHTLLDVEQKENIYHFSIKKNFIIPLLEKDEFDSSSNCDLMRSVIDILLRRERTKLNGFDYAIKPHLKEFFVDVKDSYNAGNCVIGTEQFMQKFGLKEQKEIRADKLFALDSSNAFVRRAIIAAYQKFKENEQSVY</sequence>
<organism evidence="1 2">
    <name type="scientific">Helicobacter anseris</name>
    <dbReference type="NCBI Taxonomy" id="375926"/>
    <lineage>
        <taxon>Bacteria</taxon>
        <taxon>Pseudomonadati</taxon>
        <taxon>Campylobacterota</taxon>
        <taxon>Epsilonproteobacteria</taxon>
        <taxon>Campylobacterales</taxon>
        <taxon>Helicobacteraceae</taxon>
        <taxon>Helicobacter</taxon>
    </lineage>
</organism>
<keyword evidence="2" id="KW-1185">Reference proteome</keyword>
<dbReference type="RefSeq" id="WP_115579264.1">
    <property type="nucleotide sequence ID" value="NZ_NXLX01000013.1"/>
</dbReference>
<name>A0A3D8J6G0_9HELI</name>
<dbReference type="EMBL" id="NXLX01000013">
    <property type="protein sequence ID" value="RDU73012.1"/>
    <property type="molecule type" value="Genomic_DNA"/>
</dbReference>
<evidence type="ECO:0000313" key="2">
    <source>
        <dbReference type="Proteomes" id="UP000256695"/>
    </source>
</evidence>
<accession>A0A3D8J6G0</accession>
<dbReference type="AlphaFoldDB" id="A0A3D8J6G0"/>
<gene>
    <name evidence="1" type="ORF">CQA57_05665</name>
</gene>